<proteinExistence type="predicted"/>
<dbReference type="EMBL" id="JANGBQ010000023">
    <property type="protein sequence ID" value="MCQ5083842.1"/>
    <property type="molecule type" value="Genomic_DNA"/>
</dbReference>
<dbReference type="PROSITE" id="PS51257">
    <property type="entry name" value="PROKAR_LIPOPROTEIN"/>
    <property type="match status" value="1"/>
</dbReference>
<evidence type="ECO:0000313" key="2">
    <source>
        <dbReference type="EMBL" id="MCQ5083842.1"/>
    </source>
</evidence>
<dbReference type="Proteomes" id="UP001205035">
    <property type="component" value="Unassembled WGS sequence"/>
</dbReference>
<reference evidence="2" key="1">
    <citation type="submission" date="2022-06" db="EMBL/GenBank/DDBJ databases">
        <title>Isolation of gut microbiota from human fecal samples.</title>
        <authorList>
            <person name="Pamer E.G."/>
            <person name="Barat B."/>
            <person name="Waligurski E."/>
            <person name="Medina S."/>
            <person name="Paddock L."/>
            <person name="Mostad J."/>
        </authorList>
    </citation>
    <scope>NUCLEOTIDE SEQUENCE</scope>
    <source>
        <strain evidence="2">DFI.6.22</strain>
    </source>
</reference>
<dbReference type="AlphaFoldDB" id="A0AAJ1CFX5"/>
<dbReference type="GeneID" id="59808718"/>
<name>A0AAJ1CFX5_9BACT</name>
<gene>
    <name evidence="2" type="ORF">NE651_13210</name>
</gene>
<sequence length="60" mass="6997">MKQQKIKYAIRYCILALIWGMFIASLFVSCNVYEKETVEIIRCPVIDADTIEIPDWTPSE</sequence>
<organism evidence="2 3">
    <name type="scientific">Alistipes onderdonkii</name>
    <dbReference type="NCBI Taxonomy" id="328813"/>
    <lineage>
        <taxon>Bacteria</taxon>
        <taxon>Pseudomonadati</taxon>
        <taxon>Bacteroidota</taxon>
        <taxon>Bacteroidia</taxon>
        <taxon>Bacteroidales</taxon>
        <taxon>Rikenellaceae</taxon>
        <taxon>Alistipes</taxon>
    </lineage>
</organism>
<keyword evidence="1" id="KW-1133">Transmembrane helix</keyword>
<comment type="caution">
    <text evidence="2">The sequence shown here is derived from an EMBL/GenBank/DDBJ whole genome shotgun (WGS) entry which is preliminary data.</text>
</comment>
<protein>
    <submittedName>
        <fullName evidence="2">Uncharacterized protein</fullName>
    </submittedName>
</protein>
<keyword evidence="1" id="KW-0472">Membrane</keyword>
<accession>A0AAJ1CFX5</accession>
<evidence type="ECO:0000313" key="3">
    <source>
        <dbReference type="Proteomes" id="UP001205035"/>
    </source>
</evidence>
<keyword evidence="1" id="KW-0812">Transmembrane</keyword>
<dbReference type="RefSeq" id="WP_117508551.1">
    <property type="nucleotide sequence ID" value="NZ_DAWDON010000008.1"/>
</dbReference>
<evidence type="ECO:0000256" key="1">
    <source>
        <dbReference type="SAM" id="Phobius"/>
    </source>
</evidence>
<feature type="transmembrane region" description="Helical" evidence="1">
    <location>
        <begin position="12"/>
        <end position="29"/>
    </location>
</feature>